<dbReference type="RefSeq" id="WP_311673125.1">
    <property type="nucleotide sequence ID" value="NZ_JAVREQ010000008.1"/>
</dbReference>
<dbReference type="CDD" id="cd07247">
    <property type="entry name" value="SgaA_N_like"/>
    <property type="match status" value="1"/>
</dbReference>
<dbReference type="Pfam" id="PF18029">
    <property type="entry name" value="Glyoxalase_6"/>
    <property type="match status" value="2"/>
</dbReference>
<feature type="domain" description="VOC" evidence="1">
    <location>
        <begin position="8"/>
        <end position="121"/>
    </location>
</feature>
<accession>A0ABU2NQS9</accession>
<dbReference type="InterPro" id="IPR041581">
    <property type="entry name" value="Glyoxalase_6"/>
</dbReference>
<dbReference type="InterPro" id="IPR037523">
    <property type="entry name" value="VOC_core"/>
</dbReference>
<evidence type="ECO:0000313" key="3">
    <source>
        <dbReference type="Proteomes" id="UP001183414"/>
    </source>
</evidence>
<gene>
    <name evidence="2" type="ORF">RM572_11195</name>
</gene>
<proteinExistence type="predicted"/>
<dbReference type="EMBL" id="JAVREQ010000008">
    <property type="protein sequence ID" value="MDT0379332.1"/>
    <property type="molecule type" value="Genomic_DNA"/>
</dbReference>
<keyword evidence="3" id="KW-1185">Reference proteome</keyword>
<organism evidence="2 3">
    <name type="scientific">Streptomyces hazeniae</name>
    <dbReference type="NCBI Taxonomy" id="3075538"/>
    <lineage>
        <taxon>Bacteria</taxon>
        <taxon>Bacillati</taxon>
        <taxon>Actinomycetota</taxon>
        <taxon>Actinomycetes</taxon>
        <taxon>Kitasatosporales</taxon>
        <taxon>Streptomycetaceae</taxon>
        <taxon>Streptomyces</taxon>
    </lineage>
</organism>
<evidence type="ECO:0000259" key="1">
    <source>
        <dbReference type="PROSITE" id="PS51819"/>
    </source>
</evidence>
<sequence>MAGFAEGAPCWAVAMLPDVAAGRRFYGELLGWSFGEPDREREAYTTATLGGKAVAGLVAKPDGRMPTDWNVHLSTPDISAAAGRVREAGGQVIMEPFPLGGAGYTAVAADPGGAVFQLWQPGTMTGFEAPGEPGAYAWAEVYTRAADKEAVDAFYAAVFGFETGDLSETLGEDFVMWAPRGEPADPDHAVGGRALIAADAPEHLPAHFLLYFAVGDCDEAVRTTNRLGGRTVREPATTPFGRYAVLVDDQGAYFAVIAPEEGH</sequence>
<dbReference type="Proteomes" id="UP001183414">
    <property type="component" value="Unassembled WGS sequence"/>
</dbReference>
<dbReference type="InterPro" id="IPR052164">
    <property type="entry name" value="Anthracycline_SecMetBiosynth"/>
</dbReference>
<dbReference type="InterPro" id="IPR029068">
    <property type="entry name" value="Glyas_Bleomycin-R_OHBP_Dase"/>
</dbReference>
<dbReference type="PANTHER" id="PTHR33993:SF10">
    <property type="entry name" value="CONSERVED PROTEIN"/>
    <property type="match status" value="1"/>
</dbReference>
<protein>
    <submittedName>
        <fullName evidence="2">VOC family protein</fullName>
    </submittedName>
</protein>
<name>A0ABU2NQS9_9ACTN</name>
<dbReference type="PANTHER" id="PTHR33993">
    <property type="entry name" value="GLYOXALASE-RELATED"/>
    <property type="match status" value="1"/>
</dbReference>
<dbReference type="SUPFAM" id="SSF54593">
    <property type="entry name" value="Glyoxalase/Bleomycin resistance protein/Dihydroxybiphenyl dioxygenase"/>
    <property type="match status" value="2"/>
</dbReference>
<reference evidence="3" key="1">
    <citation type="submission" date="2023-07" db="EMBL/GenBank/DDBJ databases">
        <title>30 novel species of actinomycetes from the DSMZ collection.</title>
        <authorList>
            <person name="Nouioui I."/>
        </authorList>
    </citation>
    <scope>NUCLEOTIDE SEQUENCE [LARGE SCALE GENOMIC DNA]</scope>
    <source>
        <strain evidence="3">DSM 42041</strain>
    </source>
</reference>
<comment type="caution">
    <text evidence="2">The sequence shown here is derived from an EMBL/GenBank/DDBJ whole genome shotgun (WGS) entry which is preliminary data.</text>
</comment>
<dbReference type="PROSITE" id="PS51819">
    <property type="entry name" value="VOC"/>
    <property type="match status" value="2"/>
</dbReference>
<feature type="domain" description="VOC" evidence="1">
    <location>
        <begin position="135"/>
        <end position="263"/>
    </location>
</feature>
<evidence type="ECO:0000313" key="2">
    <source>
        <dbReference type="EMBL" id="MDT0379332.1"/>
    </source>
</evidence>
<dbReference type="Gene3D" id="3.10.180.10">
    <property type="entry name" value="2,3-Dihydroxybiphenyl 1,2-Dioxygenase, domain 1"/>
    <property type="match status" value="2"/>
</dbReference>